<keyword evidence="11" id="KW-1185">Reference proteome</keyword>
<evidence type="ECO:0000256" key="3">
    <source>
        <dbReference type="ARBA" id="ARBA00022475"/>
    </source>
</evidence>
<dbReference type="InterPro" id="IPR004704">
    <property type="entry name" value="PTS_IID_man"/>
</dbReference>
<keyword evidence="8 9" id="KW-0472">Membrane</keyword>
<name>A0A1D8GKL9_9FIRM</name>
<evidence type="ECO:0000256" key="7">
    <source>
        <dbReference type="ARBA" id="ARBA00022989"/>
    </source>
</evidence>
<dbReference type="RefSeq" id="WP_069979300.1">
    <property type="nucleotide sequence ID" value="NZ_CP017269.1"/>
</dbReference>
<dbReference type="KEGG" id="gfe:Gferi_19105"/>
<feature type="transmembrane region" description="Helical" evidence="9">
    <location>
        <begin position="230"/>
        <end position="251"/>
    </location>
</feature>
<feature type="transmembrane region" description="Helical" evidence="9">
    <location>
        <begin position="121"/>
        <end position="142"/>
    </location>
</feature>
<feature type="transmembrane region" description="Helical" evidence="9">
    <location>
        <begin position="258"/>
        <end position="276"/>
    </location>
</feature>
<keyword evidence="2" id="KW-0813">Transport</keyword>
<organism evidence="10 11">
    <name type="scientific">Geosporobacter ferrireducens</name>
    <dbReference type="NCBI Taxonomy" id="1424294"/>
    <lineage>
        <taxon>Bacteria</taxon>
        <taxon>Bacillati</taxon>
        <taxon>Bacillota</taxon>
        <taxon>Clostridia</taxon>
        <taxon>Peptostreptococcales</taxon>
        <taxon>Thermotaleaceae</taxon>
        <taxon>Geosporobacter</taxon>
    </lineage>
</organism>
<evidence type="ECO:0000256" key="8">
    <source>
        <dbReference type="ARBA" id="ARBA00023136"/>
    </source>
</evidence>
<comment type="subcellular location">
    <subcellularLocation>
        <location evidence="1">Cell membrane</location>
        <topology evidence="1">Multi-pass membrane protein</topology>
    </subcellularLocation>
</comment>
<protein>
    <submittedName>
        <fullName evidence="10">PTS fructose transporter subunit IID</fullName>
    </submittedName>
</protein>
<feature type="transmembrane region" description="Helical" evidence="9">
    <location>
        <begin position="148"/>
        <end position="170"/>
    </location>
</feature>
<sequence length="277" mass="30277">MEAKHRETVKKLDKATLRRSWWSWYVGNLSSMSFEWLESFGFAVSMIPVIKKLYGGNKEEEIKALKRHSVFYNTEPQLGAAVNGIMCGMEEERANGAPIDDEVMNGIKVGLMGPLAGIGDAMIPGMYIPLLLSIAIGLAQGGSPLGPIFYIVTYLTTITALSYFVFFKGYELGTKSVDMIVGEAAQRAREAFNLLGSIVVGGVAASYVNLQTTLRISTGAEKEIIVNDVLNGIFPKSLTLLLVIFCWSLMAKKQMSPLKVMGILVLLAMTGVFLNLF</sequence>
<evidence type="ECO:0000256" key="6">
    <source>
        <dbReference type="ARBA" id="ARBA00022692"/>
    </source>
</evidence>
<dbReference type="STRING" id="1424294.Gferi_19105"/>
<gene>
    <name evidence="10" type="ORF">Gferi_19105</name>
</gene>
<evidence type="ECO:0000313" key="10">
    <source>
        <dbReference type="EMBL" id="AOT71451.1"/>
    </source>
</evidence>
<evidence type="ECO:0000313" key="11">
    <source>
        <dbReference type="Proteomes" id="UP000095743"/>
    </source>
</evidence>
<dbReference type="GO" id="GO:0005886">
    <property type="term" value="C:plasma membrane"/>
    <property type="evidence" value="ECO:0007669"/>
    <property type="project" value="UniProtKB-SubCell"/>
</dbReference>
<keyword evidence="4" id="KW-0762">Sugar transport</keyword>
<dbReference type="EMBL" id="CP017269">
    <property type="protein sequence ID" value="AOT71451.1"/>
    <property type="molecule type" value="Genomic_DNA"/>
</dbReference>
<dbReference type="GO" id="GO:0009401">
    <property type="term" value="P:phosphoenolpyruvate-dependent sugar phosphotransferase system"/>
    <property type="evidence" value="ECO:0007669"/>
    <property type="project" value="UniProtKB-KW"/>
</dbReference>
<dbReference type="PANTHER" id="PTHR32502:SF5">
    <property type="entry name" value="N-ACETYLGALACTOSAMINE PERMEASE IID COMPONENT-RELATED"/>
    <property type="match status" value="1"/>
</dbReference>
<keyword evidence="5" id="KW-0598">Phosphotransferase system</keyword>
<dbReference type="Pfam" id="PF03613">
    <property type="entry name" value="EIID-AGA"/>
    <property type="match status" value="1"/>
</dbReference>
<dbReference type="PANTHER" id="PTHR32502">
    <property type="entry name" value="N-ACETYLGALACTOSAMINE PERMEASE II COMPONENT-RELATED"/>
    <property type="match status" value="1"/>
</dbReference>
<reference evidence="10 11" key="1">
    <citation type="submission" date="2016-09" db="EMBL/GenBank/DDBJ databases">
        <title>Genomic analysis reveals versatility of anaerobic energy metabolism of Geosporobacter ferrireducens IRF9 of phylum Firmicutes.</title>
        <authorList>
            <person name="Kim S.-J."/>
        </authorList>
    </citation>
    <scope>NUCLEOTIDE SEQUENCE [LARGE SCALE GENOMIC DNA]</scope>
    <source>
        <strain evidence="10 11">IRF9</strain>
    </source>
</reference>
<keyword evidence="6 9" id="KW-0812">Transmembrane</keyword>
<accession>A0A1D8GKL9</accession>
<proteinExistence type="predicted"/>
<evidence type="ECO:0000256" key="4">
    <source>
        <dbReference type="ARBA" id="ARBA00022597"/>
    </source>
</evidence>
<keyword evidence="3" id="KW-1003">Cell membrane</keyword>
<evidence type="ECO:0000256" key="2">
    <source>
        <dbReference type="ARBA" id="ARBA00022448"/>
    </source>
</evidence>
<dbReference type="PROSITE" id="PS51108">
    <property type="entry name" value="PTS_EIID"/>
    <property type="match status" value="1"/>
</dbReference>
<evidence type="ECO:0000256" key="1">
    <source>
        <dbReference type="ARBA" id="ARBA00004651"/>
    </source>
</evidence>
<dbReference type="Proteomes" id="UP000095743">
    <property type="component" value="Chromosome"/>
</dbReference>
<feature type="transmembrane region" description="Helical" evidence="9">
    <location>
        <begin position="191"/>
        <end position="210"/>
    </location>
</feature>
<dbReference type="OrthoDB" id="9795582at2"/>
<keyword evidence="7 9" id="KW-1133">Transmembrane helix</keyword>
<evidence type="ECO:0000256" key="9">
    <source>
        <dbReference type="SAM" id="Phobius"/>
    </source>
</evidence>
<evidence type="ECO:0000256" key="5">
    <source>
        <dbReference type="ARBA" id="ARBA00022683"/>
    </source>
</evidence>
<dbReference type="InterPro" id="IPR050303">
    <property type="entry name" value="GatZ_KbaZ_carbometab"/>
</dbReference>
<dbReference type="AlphaFoldDB" id="A0A1D8GKL9"/>